<dbReference type="InterPro" id="IPR010941">
    <property type="entry name" value="PhaC_N"/>
</dbReference>
<gene>
    <name evidence="3" type="ORF">E8A74_17810</name>
</gene>
<proteinExistence type="predicted"/>
<evidence type="ECO:0000259" key="2">
    <source>
        <dbReference type="Pfam" id="PF07167"/>
    </source>
</evidence>
<dbReference type="AlphaFoldDB" id="A0A4U1JBB5"/>
<evidence type="ECO:0000313" key="4">
    <source>
        <dbReference type="Proteomes" id="UP000309215"/>
    </source>
</evidence>
<feature type="domain" description="Poly-beta-hydroxybutyrate polymerase N-terminal" evidence="2">
    <location>
        <begin position="49"/>
        <end position="109"/>
    </location>
</feature>
<keyword evidence="3" id="KW-0378">Hydrolase</keyword>
<dbReference type="SUPFAM" id="SSF53474">
    <property type="entry name" value="alpha/beta-Hydrolases"/>
    <property type="match status" value="1"/>
</dbReference>
<feature type="domain" description="AB hydrolase-1" evidence="1">
    <location>
        <begin position="111"/>
        <end position="347"/>
    </location>
</feature>
<reference evidence="3 4" key="1">
    <citation type="submission" date="2019-04" db="EMBL/GenBank/DDBJ databases">
        <authorList>
            <person name="Li Y."/>
            <person name="Wang J."/>
        </authorList>
    </citation>
    <scope>NUCLEOTIDE SEQUENCE [LARGE SCALE GENOMIC DNA]</scope>
    <source>
        <strain evidence="3 4">DSM 14668</strain>
    </source>
</reference>
<dbReference type="Proteomes" id="UP000309215">
    <property type="component" value="Unassembled WGS sequence"/>
</dbReference>
<protein>
    <submittedName>
        <fullName evidence="3">Alpha/beta fold hydrolase</fullName>
    </submittedName>
</protein>
<dbReference type="Pfam" id="PF07167">
    <property type="entry name" value="PhaC_N"/>
    <property type="match status" value="1"/>
</dbReference>
<dbReference type="InterPro" id="IPR029058">
    <property type="entry name" value="AB_hydrolase_fold"/>
</dbReference>
<organism evidence="3 4">
    <name type="scientific">Polyangium fumosum</name>
    <dbReference type="NCBI Taxonomy" id="889272"/>
    <lineage>
        <taxon>Bacteria</taxon>
        <taxon>Pseudomonadati</taxon>
        <taxon>Myxococcota</taxon>
        <taxon>Polyangia</taxon>
        <taxon>Polyangiales</taxon>
        <taxon>Polyangiaceae</taxon>
        <taxon>Polyangium</taxon>
    </lineage>
</organism>
<keyword evidence="4" id="KW-1185">Reference proteome</keyword>
<accession>A0A4U1JBB5</accession>
<dbReference type="PANTHER" id="PTHR36837">
    <property type="entry name" value="POLY(3-HYDROXYALKANOATE) POLYMERASE SUBUNIT PHAC"/>
    <property type="match status" value="1"/>
</dbReference>
<dbReference type="Gene3D" id="3.40.50.1820">
    <property type="entry name" value="alpha/beta hydrolase"/>
    <property type="match status" value="1"/>
</dbReference>
<sequence>MTTQSTTARLRAFVNGQIELSRELLHAAQKGSMSPYHYVKPFLLRAADIGEPPLAPTPHKVVYTNGKMRLLRFEPAVRKHATPILFVYSLINRYYILDFLPGRSLIEFMVGQGFDVYAIDWGTPGSAERRMGWDDVLNVLVKNAVKWALRLSGAKDLTMYGYCMGGTMALAYAALHPQGLRNFVAQATPVDFHEGGVFAEWTKPNRFDVDALVDAYGNVPIELMETGFSSMAPVQRMTKWLEVCRRIDDPDFVTTFLGMEHWASDNVQFPGEIYRQYIKDCYQYNNFCTGRMKVAGQAVDLSTIQVPLLNIIADNDTIAPPKSSEVLNTIVRSTDKEIMRFPVGHIGLSTSSKGPKQIWPKVAGWIAKRSDPWTAT</sequence>
<dbReference type="Pfam" id="PF00561">
    <property type="entry name" value="Abhydrolase_1"/>
    <property type="match status" value="1"/>
</dbReference>
<dbReference type="GO" id="GO:0042619">
    <property type="term" value="P:poly-hydroxybutyrate biosynthetic process"/>
    <property type="evidence" value="ECO:0007669"/>
    <property type="project" value="InterPro"/>
</dbReference>
<dbReference type="GO" id="GO:0016787">
    <property type="term" value="F:hydrolase activity"/>
    <property type="evidence" value="ECO:0007669"/>
    <property type="project" value="UniProtKB-KW"/>
</dbReference>
<dbReference type="EMBL" id="SSMQ01000017">
    <property type="protein sequence ID" value="TKD07309.1"/>
    <property type="molecule type" value="Genomic_DNA"/>
</dbReference>
<dbReference type="RefSeq" id="WP_136930224.1">
    <property type="nucleotide sequence ID" value="NZ_SSMQ01000017.1"/>
</dbReference>
<dbReference type="PANTHER" id="PTHR36837:SF2">
    <property type="entry name" value="POLY(3-HYDROXYALKANOATE) POLYMERASE SUBUNIT PHAC"/>
    <property type="match status" value="1"/>
</dbReference>
<evidence type="ECO:0000259" key="1">
    <source>
        <dbReference type="Pfam" id="PF00561"/>
    </source>
</evidence>
<dbReference type="InterPro" id="IPR051321">
    <property type="entry name" value="PHA/PHB_synthase"/>
</dbReference>
<evidence type="ECO:0000313" key="3">
    <source>
        <dbReference type="EMBL" id="TKD07309.1"/>
    </source>
</evidence>
<name>A0A4U1JBB5_9BACT</name>
<dbReference type="InterPro" id="IPR000073">
    <property type="entry name" value="AB_hydrolase_1"/>
</dbReference>
<dbReference type="OrthoDB" id="9767934at2"/>
<comment type="caution">
    <text evidence="3">The sequence shown here is derived from an EMBL/GenBank/DDBJ whole genome shotgun (WGS) entry which is preliminary data.</text>
</comment>